<evidence type="ECO:0000256" key="6">
    <source>
        <dbReference type="ARBA" id="ARBA00022932"/>
    </source>
</evidence>
<evidence type="ECO:0000256" key="1">
    <source>
        <dbReference type="ARBA" id="ARBA00005755"/>
    </source>
</evidence>
<dbReference type="GO" id="GO:0003677">
    <property type="term" value="F:DNA binding"/>
    <property type="evidence" value="ECO:0007669"/>
    <property type="project" value="UniProtKB-KW"/>
</dbReference>
<evidence type="ECO:0000256" key="3">
    <source>
        <dbReference type="ARBA" id="ARBA00022679"/>
    </source>
</evidence>
<evidence type="ECO:0000259" key="9">
    <source>
        <dbReference type="Pfam" id="PF03175"/>
    </source>
</evidence>
<keyword evidence="3" id="KW-0808">Transferase</keyword>
<comment type="catalytic activity">
    <reaction evidence="8">
        <text>DNA(n) + a 2'-deoxyribonucleoside 5'-triphosphate = DNA(n+1) + diphosphate</text>
        <dbReference type="Rhea" id="RHEA:22508"/>
        <dbReference type="Rhea" id="RHEA-COMP:17339"/>
        <dbReference type="Rhea" id="RHEA-COMP:17340"/>
        <dbReference type="ChEBI" id="CHEBI:33019"/>
        <dbReference type="ChEBI" id="CHEBI:61560"/>
        <dbReference type="ChEBI" id="CHEBI:173112"/>
        <dbReference type="EC" id="2.7.7.7"/>
    </reaction>
</comment>
<dbReference type="InterPro" id="IPR017964">
    <property type="entry name" value="DNA-dir_DNA_pol_B_CS"/>
</dbReference>
<dbReference type="GO" id="GO:0006260">
    <property type="term" value="P:DNA replication"/>
    <property type="evidence" value="ECO:0007669"/>
    <property type="project" value="UniProtKB-KW"/>
</dbReference>
<dbReference type="PANTHER" id="PTHR33568:SF3">
    <property type="entry name" value="DNA-DIRECTED DNA POLYMERASE"/>
    <property type="match status" value="1"/>
</dbReference>
<dbReference type="EC" id="2.7.7.7" evidence="2"/>
<dbReference type="GO" id="GO:0000166">
    <property type="term" value="F:nucleotide binding"/>
    <property type="evidence" value="ECO:0007669"/>
    <property type="project" value="InterPro"/>
</dbReference>
<evidence type="ECO:0000256" key="5">
    <source>
        <dbReference type="ARBA" id="ARBA00022705"/>
    </source>
</evidence>
<comment type="similarity">
    <text evidence="1">Belongs to the DNA polymerase type-B family.</text>
</comment>
<dbReference type="Pfam" id="PF03175">
    <property type="entry name" value="DNA_pol_B_2"/>
    <property type="match status" value="1"/>
</dbReference>
<reference evidence="10 11" key="1">
    <citation type="submission" date="2018-06" db="EMBL/GenBank/DDBJ databases">
        <title>Extensive metabolic versatility and redundancy in microbially diverse, dynamic hydrothermal sediments.</title>
        <authorList>
            <person name="Dombrowski N."/>
            <person name="Teske A."/>
            <person name="Baker B.J."/>
        </authorList>
    </citation>
    <scope>NUCLEOTIDE SEQUENCE [LARGE SCALE GENOMIC DNA]</scope>
    <source>
        <strain evidence="10">B51_G17</strain>
    </source>
</reference>
<name>A0A497JHX7_9ARCH</name>
<dbReference type="Proteomes" id="UP000278031">
    <property type="component" value="Unassembled WGS sequence"/>
</dbReference>
<comment type="caution">
    <text evidence="10">The sequence shown here is derived from an EMBL/GenBank/DDBJ whole genome shotgun (WGS) entry which is preliminary data.</text>
</comment>
<gene>
    <name evidence="10" type="ORF">DRO04_01155</name>
</gene>
<dbReference type="PANTHER" id="PTHR33568">
    <property type="entry name" value="DNA POLYMERASE"/>
    <property type="match status" value="1"/>
</dbReference>
<dbReference type="PROSITE" id="PS00116">
    <property type="entry name" value="DNA_POLYMERASE_B"/>
    <property type="match status" value="1"/>
</dbReference>
<dbReference type="InterPro" id="IPR043502">
    <property type="entry name" value="DNA/RNA_pol_sf"/>
</dbReference>
<dbReference type="SUPFAM" id="SSF56672">
    <property type="entry name" value="DNA/RNA polymerases"/>
    <property type="match status" value="1"/>
</dbReference>
<feature type="domain" description="DNA-directed DNA polymerase family B mitochondria/virus" evidence="9">
    <location>
        <begin position="2"/>
        <end position="293"/>
    </location>
</feature>
<sequence>ERDIEIVSKLVQTILQIHEKYDVKLTISVSQLAFNIWRKHFIPKHVTIETSRSESIREIERNAYYGGRTEVFKTELKFGYYVDFSSLYPSVMVKNYFPVKFIDVIENPSLEEVQDFMTFHHVIGEFFVEDFEHIPLFPKRIGNKLYFPNGRFWTFLSNAEAKKGLELGKIRKCRMLILYERKSGLFDSFVNTFYKLKSEERNKAFRNFWKYILNSLSGKFGQRNVEYEKNNELPIDEQFYSGYFFDLEKNEELKVIIINGEKFLVKREKDAKFNFTPIIAEITSLARVRLYEALKLVEDDVCYCDTDSLFVSQKGFRILEVSKLIGNGLGKLKVEAVVRNMHFLSPKVYIGEFAKSEDSKFEFKRKIKGIPKRFIEEEYMRRFRGEKFTGFKETIRYFGIAIPIVLEIVKELKLETKRRKFGKITKPITLYES</sequence>
<evidence type="ECO:0000313" key="11">
    <source>
        <dbReference type="Proteomes" id="UP000278031"/>
    </source>
</evidence>
<dbReference type="InterPro" id="IPR004868">
    <property type="entry name" value="DNA-dir_DNA_pol_B_mt/vir"/>
</dbReference>
<keyword evidence="6" id="KW-0239">DNA-directed DNA polymerase</keyword>
<dbReference type="InterPro" id="IPR023211">
    <property type="entry name" value="DNA_pol_palm_dom_sf"/>
</dbReference>
<evidence type="ECO:0000256" key="8">
    <source>
        <dbReference type="ARBA" id="ARBA00049244"/>
    </source>
</evidence>
<dbReference type="Gene3D" id="3.90.1600.10">
    <property type="entry name" value="Palm domain of DNA polymerase"/>
    <property type="match status" value="2"/>
</dbReference>
<evidence type="ECO:0000256" key="7">
    <source>
        <dbReference type="ARBA" id="ARBA00023125"/>
    </source>
</evidence>
<proteinExistence type="inferred from homology"/>
<dbReference type="GO" id="GO:0003887">
    <property type="term" value="F:DNA-directed DNA polymerase activity"/>
    <property type="evidence" value="ECO:0007669"/>
    <property type="project" value="UniProtKB-KW"/>
</dbReference>
<dbReference type="AlphaFoldDB" id="A0A497JHX7"/>
<protein>
    <recommendedName>
        <fullName evidence="2">DNA-directed DNA polymerase</fullName>
        <ecNumber evidence="2">2.7.7.7</ecNumber>
    </recommendedName>
</protein>
<evidence type="ECO:0000256" key="4">
    <source>
        <dbReference type="ARBA" id="ARBA00022695"/>
    </source>
</evidence>
<accession>A0A497JHX7</accession>
<feature type="non-terminal residue" evidence="10">
    <location>
        <position position="1"/>
    </location>
</feature>
<organism evidence="10 11">
    <name type="scientific">Candidatus Iainarchaeum sp</name>
    <dbReference type="NCBI Taxonomy" id="3101447"/>
    <lineage>
        <taxon>Archaea</taxon>
        <taxon>Candidatus Iainarchaeota</taxon>
        <taxon>Candidatus Iainarchaeia</taxon>
        <taxon>Candidatus Iainarchaeales</taxon>
        <taxon>Candidatus Iainarchaeaceae</taxon>
        <taxon>Candidatus Iainarchaeum</taxon>
    </lineage>
</organism>
<keyword evidence="5" id="KW-0235">DNA replication</keyword>
<evidence type="ECO:0000313" key="10">
    <source>
        <dbReference type="EMBL" id="RLG70768.1"/>
    </source>
</evidence>
<keyword evidence="4" id="KW-0548">Nucleotidyltransferase</keyword>
<keyword evidence="7" id="KW-0238">DNA-binding</keyword>
<dbReference type="EMBL" id="QMWP01000033">
    <property type="protein sequence ID" value="RLG70768.1"/>
    <property type="molecule type" value="Genomic_DNA"/>
</dbReference>
<evidence type="ECO:0000256" key="2">
    <source>
        <dbReference type="ARBA" id="ARBA00012417"/>
    </source>
</evidence>